<feature type="compositionally biased region" description="Basic and acidic residues" evidence="1">
    <location>
        <begin position="29"/>
        <end position="39"/>
    </location>
</feature>
<dbReference type="InterPro" id="IPR001932">
    <property type="entry name" value="PPM-type_phosphatase-like_dom"/>
</dbReference>
<keyword evidence="4" id="KW-1185">Reference proteome</keyword>
<name>A0A327ZPE6_9ACTN</name>
<dbReference type="InterPro" id="IPR036457">
    <property type="entry name" value="PPM-type-like_dom_sf"/>
</dbReference>
<comment type="caution">
    <text evidence="3">The sequence shown here is derived from an EMBL/GenBank/DDBJ whole genome shotgun (WGS) entry which is preliminary data.</text>
</comment>
<dbReference type="RefSeq" id="WP_111647636.1">
    <property type="nucleotide sequence ID" value="NZ_JACHWI010000003.1"/>
</dbReference>
<protein>
    <submittedName>
        <fullName evidence="3">Protein phosphatase 2C-like protein</fullName>
    </submittedName>
</protein>
<dbReference type="OrthoDB" id="491589at2"/>
<dbReference type="Gene3D" id="3.60.40.10">
    <property type="entry name" value="PPM-type phosphatase domain"/>
    <property type="match status" value="1"/>
</dbReference>
<evidence type="ECO:0000259" key="2">
    <source>
        <dbReference type="Pfam" id="PF13672"/>
    </source>
</evidence>
<gene>
    <name evidence="3" type="ORF">B0I29_102303</name>
</gene>
<dbReference type="SUPFAM" id="SSF81606">
    <property type="entry name" value="PP2C-like"/>
    <property type="match status" value="1"/>
</dbReference>
<evidence type="ECO:0000313" key="3">
    <source>
        <dbReference type="EMBL" id="RAK42478.1"/>
    </source>
</evidence>
<dbReference type="EMBL" id="QLMJ01000002">
    <property type="protein sequence ID" value="RAK42478.1"/>
    <property type="molecule type" value="Genomic_DNA"/>
</dbReference>
<feature type="region of interest" description="Disordered" evidence="1">
    <location>
        <begin position="1"/>
        <end position="86"/>
    </location>
</feature>
<sequence>MNIDADIDVPLKDPWASPPATPGPRPRHAAADRADRDPAESVACWPAPAGGTDLGGTDLGGTELGGTRLGGTETGPATIGDPGRAHAEVRPRLRLDPAQPPDTVADHGTAVSLEVRAASVRGLSHRDSGTPRQDAYGFALSADEQHLIVVVADGVSAGVLSHEAASFVGRRGPREVARHLDAGTPADQLPWPEIFTALAATILAEGARSLKRSDPVRYAEIPPAETEVAAAMATTATFLVCSTGPARGGDRDVHLAWMGDSPAWAIDPQTGWHILSEVKGAAAEVATSRVEALPRIPRDPLGLPVASHRVPDDWTLLVMTDGTGDPIGSAVGEVAERLAAWWRRPPPPLRFADQVGFGRRSYDDDRTVVAIWPSADREPG</sequence>
<feature type="domain" description="PPM-type phosphatase" evidence="2">
    <location>
        <begin position="121"/>
        <end position="327"/>
    </location>
</feature>
<dbReference type="Proteomes" id="UP000249341">
    <property type="component" value="Unassembled WGS sequence"/>
</dbReference>
<evidence type="ECO:0000256" key="1">
    <source>
        <dbReference type="SAM" id="MobiDB-lite"/>
    </source>
</evidence>
<feature type="compositionally biased region" description="Gly residues" evidence="1">
    <location>
        <begin position="52"/>
        <end position="73"/>
    </location>
</feature>
<reference evidence="3 4" key="1">
    <citation type="submission" date="2018-06" db="EMBL/GenBank/DDBJ databases">
        <title>Genomic Encyclopedia of Type Strains, Phase III (KMG-III): the genomes of soil and plant-associated and newly described type strains.</title>
        <authorList>
            <person name="Whitman W."/>
        </authorList>
    </citation>
    <scope>NUCLEOTIDE SEQUENCE [LARGE SCALE GENOMIC DNA]</scope>
    <source>
        <strain evidence="3 4">CGMCC 4.7090</strain>
    </source>
</reference>
<dbReference type="Pfam" id="PF13672">
    <property type="entry name" value="PP2C_2"/>
    <property type="match status" value="1"/>
</dbReference>
<evidence type="ECO:0000313" key="4">
    <source>
        <dbReference type="Proteomes" id="UP000249341"/>
    </source>
</evidence>
<accession>A0A327ZPE6</accession>
<organism evidence="3 4">
    <name type="scientific">Actinoplanes lutulentus</name>
    <dbReference type="NCBI Taxonomy" id="1287878"/>
    <lineage>
        <taxon>Bacteria</taxon>
        <taxon>Bacillati</taxon>
        <taxon>Actinomycetota</taxon>
        <taxon>Actinomycetes</taxon>
        <taxon>Micromonosporales</taxon>
        <taxon>Micromonosporaceae</taxon>
        <taxon>Actinoplanes</taxon>
    </lineage>
</organism>
<proteinExistence type="predicted"/>
<dbReference type="AlphaFoldDB" id="A0A327ZPE6"/>